<dbReference type="Pfam" id="PF10646">
    <property type="entry name" value="Germane"/>
    <property type="match status" value="2"/>
</dbReference>
<dbReference type="Proteomes" id="UP000574133">
    <property type="component" value="Unassembled WGS sequence"/>
</dbReference>
<dbReference type="SMART" id="SM00909">
    <property type="entry name" value="Germane"/>
    <property type="match status" value="2"/>
</dbReference>
<comment type="caution">
    <text evidence="4">The sequence shown here is derived from an EMBL/GenBank/DDBJ whole genome shotgun (WGS) entry which is preliminary data.</text>
</comment>
<feature type="region of interest" description="Disordered" evidence="1">
    <location>
        <begin position="377"/>
        <end position="398"/>
    </location>
</feature>
<feature type="compositionally biased region" description="Low complexity" evidence="1">
    <location>
        <begin position="89"/>
        <end position="105"/>
    </location>
</feature>
<dbReference type="AlphaFoldDB" id="A0A841TF23"/>
<evidence type="ECO:0000256" key="2">
    <source>
        <dbReference type="SAM" id="SignalP"/>
    </source>
</evidence>
<dbReference type="InterPro" id="IPR019606">
    <property type="entry name" value="GerMN"/>
</dbReference>
<name>A0A841TF23_9BACL</name>
<dbReference type="PROSITE" id="PS51257">
    <property type="entry name" value="PROKAR_LIPOPROTEIN"/>
    <property type="match status" value="1"/>
</dbReference>
<dbReference type="EMBL" id="JACJVN010000033">
    <property type="protein sequence ID" value="MBB6677567.1"/>
    <property type="molecule type" value="Genomic_DNA"/>
</dbReference>
<feature type="chain" id="PRO_5039248766" evidence="2">
    <location>
        <begin position="30"/>
        <end position="398"/>
    </location>
</feature>
<evidence type="ECO:0000259" key="3">
    <source>
        <dbReference type="SMART" id="SM00909"/>
    </source>
</evidence>
<keyword evidence="5" id="KW-1185">Reference proteome</keyword>
<gene>
    <name evidence="4" type="ORF">H4Q31_09535</name>
</gene>
<protein>
    <submittedName>
        <fullName evidence="4">GerMN domain-containing protein</fullName>
    </submittedName>
</protein>
<dbReference type="RefSeq" id="WP_185178843.1">
    <property type="nucleotide sequence ID" value="NZ_CBCSEP010000005.1"/>
</dbReference>
<accession>A0A841TF23</accession>
<keyword evidence="2" id="KW-0732">Signal</keyword>
<reference evidence="4 5" key="1">
    <citation type="submission" date="2020-08" db="EMBL/GenBank/DDBJ databases">
        <title>Cohnella phylogeny.</title>
        <authorList>
            <person name="Dunlap C."/>
        </authorList>
    </citation>
    <scope>NUCLEOTIDE SEQUENCE [LARGE SCALE GENOMIC DNA]</scope>
    <source>
        <strain evidence="4 5">DSM 103658</strain>
    </source>
</reference>
<organism evidence="4 5">
    <name type="scientific">Cohnella lubricantis</name>
    <dbReference type="NCBI Taxonomy" id="2163172"/>
    <lineage>
        <taxon>Bacteria</taxon>
        <taxon>Bacillati</taxon>
        <taxon>Bacillota</taxon>
        <taxon>Bacilli</taxon>
        <taxon>Bacillales</taxon>
        <taxon>Paenibacillaceae</taxon>
        <taxon>Cohnella</taxon>
    </lineage>
</organism>
<sequence length="398" mass="42978">MKPTAGRKFVRKLFPALLLLPLAAGCAQSGPTANTAAEPIDPPPAEYEQAMLQETESMLHSTSAQNPDGAASASTQNLDDAASTELQSDQAVQAQTQPDADTQQDSSDKDELTVYLQDRNGYIAPMTLRVGSEDSADRTPEETAVTWMTSNSESADQLPPGFSPLLPETTKVTSIQSEDGTVTIDFASPFPSVPANQERKMIEALVWTMTELPGVENVKITVDGQALRELPASGLPLPETLSRNMGINLEQASGLTVSQSMAVTLYFSARSEQGEGYFVPVTRLVNRQPDRNQAALQELIKGPLDEKKLQPVLTEGVTVENITTKEDTVVASLLDPGWEPEMEIPSETMQALVLTLTEASGDPKASITFNGTAEFTDTDNRSYDEPVDRPTYINALSR</sequence>
<feature type="signal peptide" evidence="2">
    <location>
        <begin position="1"/>
        <end position="29"/>
    </location>
</feature>
<feature type="compositionally biased region" description="Polar residues" evidence="1">
    <location>
        <begin position="52"/>
        <end position="88"/>
    </location>
</feature>
<feature type="domain" description="GerMN" evidence="3">
    <location>
        <begin position="292"/>
        <end position="378"/>
    </location>
</feature>
<evidence type="ECO:0000313" key="4">
    <source>
        <dbReference type="EMBL" id="MBB6677567.1"/>
    </source>
</evidence>
<proteinExistence type="predicted"/>
<feature type="region of interest" description="Disordered" evidence="1">
    <location>
        <begin position="27"/>
        <end position="109"/>
    </location>
</feature>
<feature type="compositionally biased region" description="Basic and acidic residues" evidence="1">
    <location>
        <begin position="378"/>
        <end position="388"/>
    </location>
</feature>
<evidence type="ECO:0000256" key="1">
    <source>
        <dbReference type="SAM" id="MobiDB-lite"/>
    </source>
</evidence>
<feature type="domain" description="GerMN" evidence="3">
    <location>
        <begin position="141"/>
        <end position="231"/>
    </location>
</feature>
<evidence type="ECO:0000313" key="5">
    <source>
        <dbReference type="Proteomes" id="UP000574133"/>
    </source>
</evidence>